<dbReference type="InterPro" id="IPR012451">
    <property type="entry name" value="DUF1656"/>
</dbReference>
<keyword evidence="1" id="KW-1003">Cell membrane</keyword>
<evidence type="ECO:0000256" key="4">
    <source>
        <dbReference type="ARBA" id="ARBA00023136"/>
    </source>
</evidence>
<proteinExistence type="predicted"/>
<evidence type="ECO:0000313" key="6">
    <source>
        <dbReference type="EMBL" id="TDG10231.1"/>
    </source>
</evidence>
<keyword evidence="3 5" id="KW-1133">Transmembrane helix</keyword>
<dbReference type="RefSeq" id="WP_133179855.1">
    <property type="nucleotide sequence ID" value="NZ_SMOD01000002.1"/>
</dbReference>
<keyword evidence="2 5" id="KW-0812">Transmembrane</keyword>
<organism evidence="6 7">
    <name type="scientific">Paraburkholderia guartelaensis</name>
    <dbReference type="NCBI Taxonomy" id="2546446"/>
    <lineage>
        <taxon>Bacteria</taxon>
        <taxon>Pseudomonadati</taxon>
        <taxon>Pseudomonadota</taxon>
        <taxon>Betaproteobacteria</taxon>
        <taxon>Burkholderiales</taxon>
        <taxon>Burkholderiaceae</taxon>
        <taxon>Paraburkholderia</taxon>
    </lineage>
</organism>
<accession>A0A4R5LKE7</accession>
<reference evidence="6 7" key="1">
    <citation type="submission" date="2019-03" db="EMBL/GenBank/DDBJ databases">
        <title>Paraburkholderia sp. isolated from native Mimosa gymnas in Guartela State Park, Brazil.</title>
        <authorList>
            <person name="Paulitsch F."/>
            <person name="Hungria M."/>
            <person name="Delamuta J.R.M."/>
            <person name="Ribeiro R.A."/>
            <person name="Dall'Agnol R."/>
            <person name="Silva J.S.B."/>
        </authorList>
    </citation>
    <scope>NUCLEOTIDE SEQUENCE [LARGE SCALE GENOMIC DNA]</scope>
    <source>
        <strain evidence="6 7">CNPSo 3008</strain>
    </source>
</reference>
<sequence>MPVEIDLFGFFAPTLLLVFLGSVVVFVAVDMCLAKVGAYQFAWHPGLFRVAVFVALFCGAALIVQRT</sequence>
<dbReference type="EMBL" id="SMOD01000002">
    <property type="protein sequence ID" value="TDG10231.1"/>
    <property type="molecule type" value="Genomic_DNA"/>
</dbReference>
<evidence type="ECO:0000256" key="2">
    <source>
        <dbReference type="ARBA" id="ARBA00022692"/>
    </source>
</evidence>
<name>A0A4R5LKE7_9BURK</name>
<dbReference type="Proteomes" id="UP000295606">
    <property type="component" value="Unassembled WGS sequence"/>
</dbReference>
<evidence type="ECO:0000256" key="1">
    <source>
        <dbReference type="ARBA" id="ARBA00022475"/>
    </source>
</evidence>
<dbReference type="AlphaFoldDB" id="A0A4R5LKE7"/>
<protein>
    <submittedName>
        <fullName evidence="6">DUF1656 domain-containing protein</fullName>
    </submittedName>
</protein>
<comment type="caution">
    <text evidence="6">The sequence shown here is derived from an EMBL/GenBank/DDBJ whole genome shotgun (WGS) entry which is preliminary data.</text>
</comment>
<feature type="transmembrane region" description="Helical" evidence="5">
    <location>
        <begin position="41"/>
        <end position="64"/>
    </location>
</feature>
<evidence type="ECO:0000313" key="7">
    <source>
        <dbReference type="Proteomes" id="UP000295606"/>
    </source>
</evidence>
<feature type="transmembrane region" description="Helical" evidence="5">
    <location>
        <begin position="7"/>
        <end position="29"/>
    </location>
</feature>
<keyword evidence="4 5" id="KW-0472">Membrane</keyword>
<gene>
    <name evidence="6" type="ORF">E1N52_02415</name>
</gene>
<evidence type="ECO:0000256" key="3">
    <source>
        <dbReference type="ARBA" id="ARBA00022989"/>
    </source>
</evidence>
<dbReference type="Pfam" id="PF07869">
    <property type="entry name" value="DUF1656"/>
    <property type="match status" value="1"/>
</dbReference>
<dbReference type="OrthoDB" id="6080293at2"/>
<evidence type="ECO:0000256" key="5">
    <source>
        <dbReference type="SAM" id="Phobius"/>
    </source>
</evidence>